<dbReference type="Proteomes" id="UP000501466">
    <property type="component" value="Chromosome"/>
</dbReference>
<evidence type="ECO:0000256" key="2">
    <source>
        <dbReference type="ARBA" id="ARBA00005381"/>
    </source>
</evidence>
<dbReference type="KEGG" id="tzo:THMIRHAT_20940"/>
<dbReference type="GO" id="GO:0004016">
    <property type="term" value="F:adenylate cyclase activity"/>
    <property type="evidence" value="ECO:0007669"/>
    <property type="project" value="UniProtKB-ARBA"/>
</dbReference>
<organism evidence="9 10">
    <name type="scientific">Thiosulfativibrio zosterae</name>
    <dbReference type="NCBI Taxonomy" id="2675053"/>
    <lineage>
        <taxon>Bacteria</taxon>
        <taxon>Pseudomonadati</taxon>
        <taxon>Pseudomonadota</taxon>
        <taxon>Gammaproteobacteria</taxon>
        <taxon>Thiotrichales</taxon>
        <taxon>Piscirickettsiaceae</taxon>
        <taxon>Thiosulfativibrio</taxon>
    </lineage>
</organism>
<dbReference type="PANTHER" id="PTHR43081">
    <property type="entry name" value="ADENYLATE CYCLASE, TERMINAL-DIFFERENTIATION SPECIFIC-RELATED"/>
    <property type="match status" value="1"/>
</dbReference>
<dbReference type="Gene3D" id="3.30.70.1230">
    <property type="entry name" value="Nucleotide cyclase"/>
    <property type="match status" value="1"/>
</dbReference>
<proteinExistence type="inferred from homology"/>
<name>A0A6F8PQP3_9GAMM</name>
<keyword evidence="3" id="KW-1003">Cell membrane</keyword>
<keyword evidence="4 7" id="KW-0812">Transmembrane</keyword>
<dbReference type="InterPro" id="IPR007890">
    <property type="entry name" value="CHASE2"/>
</dbReference>
<comment type="similarity">
    <text evidence="2">Belongs to the adenylyl cyclase class-3 family.</text>
</comment>
<protein>
    <submittedName>
        <fullName evidence="9">Adenylate/guanylate cyclase domain-containing protein</fullName>
    </submittedName>
</protein>
<feature type="transmembrane region" description="Helical" evidence="7">
    <location>
        <begin position="407"/>
        <end position="427"/>
    </location>
</feature>
<dbReference type="FunFam" id="3.30.70.1230:FF:000016">
    <property type="entry name" value="Adenylate/guanylate cyclase domain-containing protein"/>
    <property type="match status" value="1"/>
</dbReference>
<dbReference type="PROSITE" id="PS50125">
    <property type="entry name" value="GUANYLATE_CYCLASE_2"/>
    <property type="match status" value="1"/>
</dbReference>
<keyword evidence="5 7" id="KW-1133">Transmembrane helix</keyword>
<gene>
    <name evidence="9" type="ORF">THMIRHAT_20940</name>
</gene>
<evidence type="ECO:0000256" key="4">
    <source>
        <dbReference type="ARBA" id="ARBA00022692"/>
    </source>
</evidence>
<dbReference type="EMBL" id="AP021888">
    <property type="protein sequence ID" value="BBP44348.1"/>
    <property type="molecule type" value="Genomic_DNA"/>
</dbReference>
<dbReference type="InterPro" id="IPR050697">
    <property type="entry name" value="Adenylyl/Guanylyl_Cyclase_3/4"/>
</dbReference>
<evidence type="ECO:0000256" key="5">
    <source>
        <dbReference type="ARBA" id="ARBA00022989"/>
    </source>
</evidence>
<dbReference type="SUPFAM" id="SSF55073">
    <property type="entry name" value="Nucleotide cyclase"/>
    <property type="match status" value="1"/>
</dbReference>
<feature type="domain" description="Guanylate cyclase" evidence="8">
    <location>
        <begin position="471"/>
        <end position="603"/>
    </location>
</feature>
<sequence>MKLSKQQRKYLHGSLLALLAFVITSGLFLSGGLKKMEWQVDDLKSQLLRSELHADKNVVILLVDEASLATLDPLVGRWPWPRSVWADVLEFMSMGGAQGVAFDILFTERALDADKQHSEHDLAFVDATAQSGIATHAMQLLHDPSNPNPNKPLPELFHDKFALPDTQGLQTSANNTYYISFNGLYQNARTMGVVEFSPDLDGTYRRTRLFRDYNGDFFPVLSTAPLMDRLNIQKVVETQNRRTLYLDDLAVPLDRDGNYQVNFYKHFETFSIGSVLASVEQLRRGNLEALYTDPRYVNPEMFAGKTIFVGTSAVGLEDMKATPMESRWPGVFLHASIASNLINKDFITQIDAVSVVASIFVLALLTMMLSINQTSILLQTGYPLILASLVVGTGIGLQSHYALQWDLMPPLISILSTWLLISGYLSATEGREKRRVRSMLSQYVSPAALNMVLDNYEKQAEAEIGKEEEMTVVFSDIRGFTTISESLTPAEVVRLLNIHLDAMTQVTFDHGGTMDKFIGDATMAFWGAPLPDPDHALHATQAMIHMTRKLEEVNTKLIDQGLKPIAIGVGGNTGKVILGNIGSSQKLDYTVIGDAVNLGSRLEGLTKQYGLKLLISEFTREAIYERIPCALIDQVRVKGKHEPVKIYLPLADLGDANIADMFELVETCNKAFNAYHAQNFTEAQRLFLLLPDEPFAHFKELYAERCEAYLQTPPPQDWDGVFTLTTK</sequence>
<evidence type="ECO:0000313" key="9">
    <source>
        <dbReference type="EMBL" id="BBP44348.1"/>
    </source>
</evidence>
<evidence type="ECO:0000256" key="6">
    <source>
        <dbReference type="ARBA" id="ARBA00023136"/>
    </source>
</evidence>
<reference evidence="10" key="1">
    <citation type="submission" date="2019-11" db="EMBL/GenBank/DDBJ databases">
        <title>Isolation and characterization of two novel species in the genus Thiomicrorhabdus.</title>
        <authorList>
            <person name="Mochizuki J."/>
            <person name="Kojima H."/>
            <person name="Fukui M."/>
        </authorList>
    </citation>
    <scope>NUCLEOTIDE SEQUENCE [LARGE SCALE GENOMIC DNA]</scope>
    <source>
        <strain evidence="10">AkT22</strain>
    </source>
</reference>
<accession>A0A6F8PQP3</accession>
<evidence type="ECO:0000259" key="8">
    <source>
        <dbReference type="PROSITE" id="PS50125"/>
    </source>
</evidence>
<dbReference type="GO" id="GO:0006171">
    <property type="term" value="P:cAMP biosynthetic process"/>
    <property type="evidence" value="ECO:0007669"/>
    <property type="project" value="TreeGrafter"/>
</dbReference>
<evidence type="ECO:0000313" key="10">
    <source>
        <dbReference type="Proteomes" id="UP000501466"/>
    </source>
</evidence>
<dbReference type="GO" id="GO:0030313">
    <property type="term" value="C:cell envelope"/>
    <property type="evidence" value="ECO:0007669"/>
    <property type="project" value="UniProtKB-SubCell"/>
</dbReference>
<dbReference type="InterPro" id="IPR029787">
    <property type="entry name" value="Nucleotide_cyclase"/>
</dbReference>
<dbReference type="SMART" id="SM00044">
    <property type="entry name" value="CYCc"/>
    <property type="match status" value="1"/>
</dbReference>
<dbReference type="PANTHER" id="PTHR43081:SF1">
    <property type="entry name" value="ADENYLATE CYCLASE, TERMINAL-DIFFERENTIATION SPECIFIC"/>
    <property type="match status" value="1"/>
</dbReference>
<dbReference type="InterPro" id="IPR001054">
    <property type="entry name" value="A/G_cyclase"/>
</dbReference>
<feature type="transmembrane region" description="Helical" evidence="7">
    <location>
        <begin position="346"/>
        <end position="369"/>
    </location>
</feature>
<dbReference type="RefSeq" id="WP_173292071.1">
    <property type="nucleotide sequence ID" value="NZ_AP021888.1"/>
</dbReference>
<evidence type="ECO:0000256" key="3">
    <source>
        <dbReference type="ARBA" id="ARBA00022475"/>
    </source>
</evidence>
<dbReference type="SMART" id="SM01080">
    <property type="entry name" value="CHASE2"/>
    <property type="match status" value="1"/>
</dbReference>
<dbReference type="GO" id="GO:0035556">
    <property type="term" value="P:intracellular signal transduction"/>
    <property type="evidence" value="ECO:0007669"/>
    <property type="project" value="InterPro"/>
</dbReference>
<dbReference type="Pfam" id="PF05226">
    <property type="entry name" value="CHASE2"/>
    <property type="match status" value="1"/>
</dbReference>
<comment type="subcellular location">
    <subcellularLocation>
        <location evidence="1">Cell envelope</location>
    </subcellularLocation>
</comment>
<feature type="transmembrane region" description="Helical" evidence="7">
    <location>
        <begin position="381"/>
        <end position="401"/>
    </location>
</feature>
<keyword evidence="6 7" id="KW-0472">Membrane</keyword>
<evidence type="ECO:0000256" key="7">
    <source>
        <dbReference type="SAM" id="Phobius"/>
    </source>
</evidence>
<dbReference type="Pfam" id="PF00211">
    <property type="entry name" value="Guanylate_cyc"/>
    <property type="match status" value="1"/>
</dbReference>
<keyword evidence="10" id="KW-1185">Reference proteome</keyword>
<dbReference type="AlphaFoldDB" id="A0A6F8PQP3"/>
<dbReference type="CDD" id="cd07302">
    <property type="entry name" value="CHD"/>
    <property type="match status" value="1"/>
</dbReference>
<evidence type="ECO:0000256" key="1">
    <source>
        <dbReference type="ARBA" id="ARBA00004196"/>
    </source>
</evidence>